<reference evidence="2 3" key="1">
    <citation type="submission" date="2024-08" db="EMBL/GenBank/DDBJ databases">
        <authorList>
            <person name="Cucini C."/>
            <person name="Frati F."/>
        </authorList>
    </citation>
    <scope>NUCLEOTIDE SEQUENCE [LARGE SCALE GENOMIC DNA]</scope>
</reference>
<evidence type="ECO:0008006" key="4">
    <source>
        <dbReference type="Google" id="ProtNLM"/>
    </source>
</evidence>
<name>A0ABP1Q601_9HEXA</name>
<evidence type="ECO:0000256" key="1">
    <source>
        <dbReference type="SAM" id="MobiDB-lite"/>
    </source>
</evidence>
<gene>
    <name evidence="2" type="ORF">ODALV1_LOCUS7230</name>
</gene>
<protein>
    <recommendedName>
        <fullName evidence="4">Transmembrane protein</fullName>
    </recommendedName>
</protein>
<organism evidence="2 3">
    <name type="scientific">Orchesella dallaii</name>
    <dbReference type="NCBI Taxonomy" id="48710"/>
    <lineage>
        <taxon>Eukaryota</taxon>
        <taxon>Metazoa</taxon>
        <taxon>Ecdysozoa</taxon>
        <taxon>Arthropoda</taxon>
        <taxon>Hexapoda</taxon>
        <taxon>Collembola</taxon>
        <taxon>Entomobryomorpha</taxon>
        <taxon>Entomobryoidea</taxon>
        <taxon>Orchesellidae</taxon>
        <taxon>Orchesellinae</taxon>
        <taxon>Orchesella</taxon>
    </lineage>
</organism>
<proteinExistence type="predicted"/>
<dbReference type="InterPro" id="IPR027861">
    <property type="entry name" value="TMEM249"/>
</dbReference>
<dbReference type="PANTHER" id="PTHR35442:SF1">
    <property type="entry name" value="CATION CHANNEL SPERM-ASSOCIATED AUXILIARY SUBUNIT TMEM249"/>
    <property type="match status" value="1"/>
</dbReference>
<dbReference type="EMBL" id="CAXLJM020000023">
    <property type="protein sequence ID" value="CAL8089000.1"/>
    <property type="molecule type" value="Genomic_DNA"/>
</dbReference>
<sequence length="255" mass="29723">MFKEDTLFTLIKNWWKYKPEDELYYRLQENPYWPFKMIADGYFYVVAQSDRAAYGMWCLIATVVCYTICTRGRGSYMLRVLSNQEKLIQHELRNIYIRLAKKDDSSGDPYFWLNLSGYELDDYRITRMTKAESALRIMGMRLAYRLGVNFFDWKDESEEHLVFHYKTHSKLEFRPPSMPMKAIKDDTKGKDSITVDDKKSTSETRKAAFLSVPKRRGRGTASDEAQSSKKQTGQSVEDGGKKKVNITPGSDTKNI</sequence>
<accession>A0ABP1Q601</accession>
<feature type="region of interest" description="Disordered" evidence="1">
    <location>
        <begin position="175"/>
        <end position="255"/>
    </location>
</feature>
<dbReference type="PANTHER" id="PTHR35442">
    <property type="entry name" value="TRANSMEMBRANE PROTEIN 249"/>
    <property type="match status" value="1"/>
</dbReference>
<feature type="compositionally biased region" description="Basic and acidic residues" evidence="1">
    <location>
        <begin position="182"/>
        <end position="206"/>
    </location>
</feature>
<dbReference type="Pfam" id="PF15158">
    <property type="entry name" value="TMEM249"/>
    <property type="match status" value="1"/>
</dbReference>
<evidence type="ECO:0000313" key="3">
    <source>
        <dbReference type="Proteomes" id="UP001642540"/>
    </source>
</evidence>
<dbReference type="Proteomes" id="UP001642540">
    <property type="component" value="Unassembled WGS sequence"/>
</dbReference>
<comment type="caution">
    <text evidence="2">The sequence shown here is derived from an EMBL/GenBank/DDBJ whole genome shotgun (WGS) entry which is preliminary data.</text>
</comment>
<feature type="compositionally biased region" description="Polar residues" evidence="1">
    <location>
        <begin position="223"/>
        <end position="235"/>
    </location>
</feature>
<keyword evidence="3" id="KW-1185">Reference proteome</keyword>
<evidence type="ECO:0000313" key="2">
    <source>
        <dbReference type="EMBL" id="CAL8089000.1"/>
    </source>
</evidence>